<evidence type="ECO:0000313" key="1">
    <source>
        <dbReference type="EMBL" id="KAK5630555.1"/>
    </source>
</evidence>
<dbReference type="EMBL" id="JAWHQM010000016">
    <property type="protein sequence ID" value="KAK5630555.1"/>
    <property type="molecule type" value="Genomic_DNA"/>
</dbReference>
<protein>
    <submittedName>
        <fullName evidence="1">Uncharacterized protein</fullName>
    </submittedName>
</protein>
<gene>
    <name evidence="1" type="ORF">RRF57_006270</name>
</gene>
<name>A0AAN7UE07_9PEZI</name>
<reference evidence="1 2" key="1">
    <citation type="submission" date="2023-10" db="EMBL/GenBank/DDBJ databases">
        <title>Draft genome sequence of Xylaria bambusicola isolate GMP-LS, the root and basal stem rot pathogen of sugarcane in Indonesia.</title>
        <authorList>
            <person name="Selvaraj P."/>
            <person name="Muralishankar V."/>
            <person name="Muruganantham S."/>
            <person name="Sp S."/>
            <person name="Haryani S."/>
            <person name="Lau K.J.X."/>
            <person name="Naqvi N.I."/>
        </authorList>
    </citation>
    <scope>NUCLEOTIDE SEQUENCE [LARGE SCALE GENOMIC DNA]</scope>
    <source>
        <strain evidence="1">GMP-LS</strain>
    </source>
</reference>
<dbReference type="AlphaFoldDB" id="A0AAN7UE07"/>
<evidence type="ECO:0000313" key="2">
    <source>
        <dbReference type="Proteomes" id="UP001305414"/>
    </source>
</evidence>
<organism evidence="1 2">
    <name type="scientific">Xylaria bambusicola</name>
    <dbReference type="NCBI Taxonomy" id="326684"/>
    <lineage>
        <taxon>Eukaryota</taxon>
        <taxon>Fungi</taxon>
        <taxon>Dikarya</taxon>
        <taxon>Ascomycota</taxon>
        <taxon>Pezizomycotina</taxon>
        <taxon>Sordariomycetes</taxon>
        <taxon>Xylariomycetidae</taxon>
        <taxon>Xylariales</taxon>
        <taxon>Xylariaceae</taxon>
        <taxon>Xylaria</taxon>
    </lineage>
</organism>
<comment type="caution">
    <text evidence="1">The sequence shown here is derived from an EMBL/GenBank/DDBJ whole genome shotgun (WGS) entry which is preliminary data.</text>
</comment>
<dbReference type="Proteomes" id="UP001305414">
    <property type="component" value="Unassembled WGS sequence"/>
</dbReference>
<sequence length="226" mass="25626">MPAPQWIKSKGGVSLATCPSCREPITCEKKHAEFGLFGSKGTTKAQARDVVALRKLPKGCSKCFQQVRAEQHMREKALRDQQAAAEAARVTEQVEARLRTVEPTVRAAATLGRENEPRWDAIQTSLLQLQGDIQVRNRVEHPNNQNTRLRQVYRKASETINRRTRQSSQADEAMWEFVDARVSDVRFAAEDRLERERRNADIAERIAAHLSAVRELVAESMGNYNF</sequence>
<keyword evidence="2" id="KW-1185">Reference proteome</keyword>
<proteinExistence type="predicted"/>
<accession>A0AAN7UE07</accession>